<accession>V6LPK8</accession>
<name>V6LPK8_9EUKA</name>
<keyword evidence="3" id="KW-1185">Reference proteome</keyword>
<dbReference type="VEuPathDB" id="GiardiaDB:SS50377_27600"/>
<proteinExistence type="predicted"/>
<evidence type="ECO:0000313" key="2">
    <source>
        <dbReference type="EMBL" id="KAH0571299.1"/>
    </source>
</evidence>
<evidence type="ECO:0000313" key="3">
    <source>
        <dbReference type="Proteomes" id="UP000018208"/>
    </source>
</evidence>
<reference evidence="2" key="2">
    <citation type="submission" date="2020-12" db="EMBL/GenBank/DDBJ databases">
        <title>New Spironucleus salmonicida genome in near-complete chromosomes.</title>
        <authorList>
            <person name="Xu F."/>
            <person name="Kurt Z."/>
            <person name="Jimenez-Gonzalez A."/>
            <person name="Astvaldsson A."/>
            <person name="Andersson J.O."/>
            <person name="Svard S.G."/>
        </authorList>
    </citation>
    <scope>NUCLEOTIDE SEQUENCE</scope>
    <source>
        <strain evidence="2">ATCC 50377</strain>
    </source>
</reference>
<gene>
    <name evidence="1" type="ORF">SS50377_13425</name>
    <name evidence="2" type="ORF">SS50377_27600</name>
</gene>
<dbReference type="EMBL" id="KI546073">
    <property type="protein sequence ID" value="EST46622.1"/>
    <property type="molecule type" value="Genomic_DNA"/>
</dbReference>
<organism evidence="1">
    <name type="scientific">Spironucleus salmonicida</name>
    <dbReference type="NCBI Taxonomy" id="348837"/>
    <lineage>
        <taxon>Eukaryota</taxon>
        <taxon>Metamonada</taxon>
        <taxon>Diplomonadida</taxon>
        <taxon>Hexamitidae</taxon>
        <taxon>Hexamitinae</taxon>
        <taxon>Spironucleus</taxon>
    </lineage>
</organism>
<dbReference type="Proteomes" id="UP000018208">
    <property type="component" value="Unassembled WGS sequence"/>
</dbReference>
<sequence length="122" mass="14442">MTTQNENVEQINTETVQYTKSQQKSSNSLKRILKKATNSSKIGHIDMSKVKSKYLNDTQSTNLRRENIKLLYQRDQLFNKYVIIRIKQQELLKQKIDWSIEITNRKEQLTVCVVQVLQHSMK</sequence>
<evidence type="ECO:0000313" key="1">
    <source>
        <dbReference type="EMBL" id="EST46622.1"/>
    </source>
</evidence>
<reference evidence="1 2" key="1">
    <citation type="journal article" date="2014" name="PLoS Genet.">
        <title>The Genome of Spironucleus salmonicida Highlights a Fish Pathogen Adapted to Fluctuating Environments.</title>
        <authorList>
            <person name="Xu F."/>
            <person name="Jerlstrom-Hultqvist J."/>
            <person name="Einarsson E."/>
            <person name="Astvaldsson A."/>
            <person name="Svard S.G."/>
            <person name="Andersson J.O."/>
        </authorList>
    </citation>
    <scope>NUCLEOTIDE SEQUENCE</scope>
    <source>
        <strain evidence="2">ATCC 50377</strain>
    </source>
</reference>
<protein>
    <submittedName>
        <fullName evidence="1">Uncharacterized protein</fullName>
    </submittedName>
</protein>
<dbReference type="AlphaFoldDB" id="V6LPK8"/>
<dbReference type="EMBL" id="AUWU02000007">
    <property type="protein sequence ID" value="KAH0571299.1"/>
    <property type="molecule type" value="Genomic_DNA"/>
</dbReference>